<reference evidence="4" key="1">
    <citation type="submission" date="2022-11" db="UniProtKB">
        <authorList>
            <consortium name="WormBaseParasite"/>
        </authorList>
    </citation>
    <scope>IDENTIFICATION</scope>
</reference>
<keyword evidence="3" id="KW-1185">Reference proteome</keyword>
<feature type="region of interest" description="Disordered" evidence="1">
    <location>
        <begin position="66"/>
        <end position="101"/>
    </location>
</feature>
<feature type="compositionally biased region" description="Low complexity" evidence="1">
    <location>
        <begin position="77"/>
        <end position="86"/>
    </location>
</feature>
<evidence type="ECO:0000313" key="4">
    <source>
        <dbReference type="WBParaSite" id="Minc3s03066g32638"/>
    </source>
</evidence>
<proteinExistence type="predicted"/>
<evidence type="ECO:0000256" key="2">
    <source>
        <dbReference type="SAM" id="SignalP"/>
    </source>
</evidence>
<feature type="signal peptide" evidence="2">
    <location>
        <begin position="1"/>
        <end position="23"/>
    </location>
</feature>
<keyword evidence="2" id="KW-0732">Signal</keyword>
<name>A0A914N0C6_MELIC</name>
<evidence type="ECO:0000256" key="1">
    <source>
        <dbReference type="SAM" id="MobiDB-lite"/>
    </source>
</evidence>
<dbReference type="Proteomes" id="UP000887563">
    <property type="component" value="Unplaced"/>
</dbReference>
<organism evidence="3 4">
    <name type="scientific">Meloidogyne incognita</name>
    <name type="common">Southern root-knot nematode worm</name>
    <name type="synonym">Oxyuris incognita</name>
    <dbReference type="NCBI Taxonomy" id="6306"/>
    <lineage>
        <taxon>Eukaryota</taxon>
        <taxon>Metazoa</taxon>
        <taxon>Ecdysozoa</taxon>
        <taxon>Nematoda</taxon>
        <taxon>Chromadorea</taxon>
        <taxon>Rhabditida</taxon>
        <taxon>Tylenchina</taxon>
        <taxon>Tylenchomorpha</taxon>
        <taxon>Tylenchoidea</taxon>
        <taxon>Meloidogynidae</taxon>
        <taxon>Meloidogyninae</taxon>
        <taxon>Meloidogyne</taxon>
        <taxon>Meloidogyne incognita group</taxon>
    </lineage>
</organism>
<feature type="chain" id="PRO_5038030910" evidence="2">
    <location>
        <begin position="24"/>
        <end position="101"/>
    </location>
</feature>
<evidence type="ECO:0000313" key="3">
    <source>
        <dbReference type="Proteomes" id="UP000887563"/>
    </source>
</evidence>
<sequence length="101" mass="11127">MSTTTKLFKLFIFLILIIKIVNCGICFGKPRVVENNNESSGHFDADGAFEEGDRIDLEERFGHGQVNFGGGNQVALNEENNSSTENSSEDNENSSNDCFSD</sequence>
<protein>
    <submittedName>
        <fullName evidence="4">Candidate secreted effector</fullName>
    </submittedName>
</protein>
<dbReference type="WBParaSite" id="Minc3s03066g32638">
    <property type="protein sequence ID" value="Minc3s03066g32638"/>
    <property type="gene ID" value="Minc3s03066g32638"/>
</dbReference>
<dbReference type="AlphaFoldDB" id="A0A914N0C6"/>
<accession>A0A914N0C6</accession>